<gene>
    <name evidence="4" type="ORF">CHK_2336</name>
</gene>
<evidence type="ECO:0000256" key="1">
    <source>
        <dbReference type="ARBA" id="ARBA00022884"/>
    </source>
</evidence>
<keyword evidence="1 2" id="KW-0694">RNA-binding</keyword>
<dbReference type="InterPro" id="IPR035920">
    <property type="entry name" value="YhbY-like_sf"/>
</dbReference>
<dbReference type="SUPFAM" id="SSF75471">
    <property type="entry name" value="YhbY-like"/>
    <property type="match status" value="1"/>
</dbReference>
<evidence type="ECO:0000313" key="4">
    <source>
        <dbReference type="EMBL" id="KKI50273.1"/>
    </source>
</evidence>
<dbReference type="Gene3D" id="3.30.110.60">
    <property type="entry name" value="YhbY-like"/>
    <property type="match status" value="1"/>
</dbReference>
<dbReference type="OrthoDB" id="9797519at2"/>
<organism evidence="4 5">
    <name type="scientific">Christensenella hongkongensis</name>
    <dbReference type="NCBI Taxonomy" id="270498"/>
    <lineage>
        <taxon>Bacteria</taxon>
        <taxon>Bacillati</taxon>
        <taxon>Bacillota</taxon>
        <taxon>Clostridia</taxon>
        <taxon>Christensenellales</taxon>
        <taxon>Christensenellaceae</taxon>
        <taxon>Christensenella</taxon>
    </lineage>
</organism>
<evidence type="ECO:0000259" key="3">
    <source>
        <dbReference type="PROSITE" id="PS51295"/>
    </source>
</evidence>
<sequence>MLTSKQRAKLRGMAQDMEPVIHIGKGDITQNILTQADDALEARELIKGTVQQNSGTDARQACNELSEKLGAEGVSVIGRKFVLYRESKTKKKIEI</sequence>
<dbReference type="AlphaFoldDB" id="A0A0M2NDL0"/>
<dbReference type="PANTHER" id="PTHR40065">
    <property type="entry name" value="RNA-BINDING PROTEIN YHBY"/>
    <property type="match status" value="1"/>
</dbReference>
<dbReference type="GO" id="GO:0003723">
    <property type="term" value="F:RNA binding"/>
    <property type="evidence" value="ECO:0007669"/>
    <property type="project" value="UniProtKB-UniRule"/>
</dbReference>
<dbReference type="InterPro" id="IPR051925">
    <property type="entry name" value="RNA-binding_domain"/>
</dbReference>
<keyword evidence="5" id="KW-1185">Reference proteome</keyword>
<dbReference type="Proteomes" id="UP000034076">
    <property type="component" value="Unassembled WGS sequence"/>
</dbReference>
<protein>
    <submittedName>
        <fullName evidence="4">RNA binding protein</fullName>
    </submittedName>
</protein>
<dbReference type="RefSeq" id="WP_046444139.1">
    <property type="nucleotide sequence ID" value="NZ_CAUERS010000001.1"/>
</dbReference>
<reference evidence="4 5" key="1">
    <citation type="submission" date="2015-04" db="EMBL/GenBank/DDBJ databases">
        <title>Draft genome sequence of bacteremic isolate Catabacter hongkongensis type strain HKU16T.</title>
        <authorList>
            <person name="Lau S.K."/>
            <person name="Teng J.L."/>
            <person name="Huang Y."/>
            <person name="Curreem S.O."/>
            <person name="Tsui S.K."/>
            <person name="Woo P.C."/>
        </authorList>
    </citation>
    <scope>NUCLEOTIDE SEQUENCE [LARGE SCALE GENOMIC DNA]</scope>
    <source>
        <strain evidence="4 5">HKU16</strain>
    </source>
</reference>
<dbReference type="NCBIfam" id="TIGR00253">
    <property type="entry name" value="RNA_bind_YhbY"/>
    <property type="match status" value="1"/>
</dbReference>
<proteinExistence type="predicted"/>
<dbReference type="PROSITE" id="PS51295">
    <property type="entry name" value="CRM"/>
    <property type="match status" value="1"/>
</dbReference>
<dbReference type="PATRIC" id="fig|270498.16.peg.2089"/>
<dbReference type="STRING" id="270498.CHK_2336"/>
<evidence type="ECO:0000256" key="2">
    <source>
        <dbReference type="PROSITE-ProRule" id="PRU00626"/>
    </source>
</evidence>
<dbReference type="SMART" id="SM01103">
    <property type="entry name" value="CRS1_YhbY"/>
    <property type="match status" value="1"/>
</dbReference>
<feature type="domain" description="CRM" evidence="3">
    <location>
        <begin position="1"/>
        <end position="95"/>
    </location>
</feature>
<dbReference type="InterPro" id="IPR017924">
    <property type="entry name" value="RNA-binding_YhbY"/>
</dbReference>
<dbReference type="Pfam" id="PF01985">
    <property type="entry name" value="CRS1_YhbY"/>
    <property type="match status" value="1"/>
</dbReference>
<comment type="caution">
    <text evidence="4">The sequence shown here is derived from an EMBL/GenBank/DDBJ whole genome shotgun (WGS) entry which is preliminary data.</text>
</comment>
<name>A0A0M2NDL0_9FIRM</name>
<dbReference type="EMBL" id="LAYJ01000112">
    <property type="protein sequence ID" value="KKI50273.1"/>
    <property type="molecule type" value="Genomic_DNA"/>
</dbReference>
<dbReference type="PANTHER" id="PTHR40065:SF3">
    <property type="entry name" value="RNA-BINDING PROTEIN YHBY"/>
    <property type="match status" value="1"/>
</dbReference>
<dbReference type="InterPro" id="IPR001890">
    <property type="entry name" value="RNA-binding_CRM"/>
</dbReference>
<evidence type="ECO:0000313" key="5">
    <source>
        <dbReference type="Proteomes" id="UP000034076"/>
    </source>
</evidence>
<accession>A0A0M2NDL0</accession>